<keyword evidence="1" id="KW-0808">Transferase</keyword>
<dbReference type="CDD" id="cd04301">
    <property type="entry name" value="NAT_SF"/>
    <property type="match status" value="1"/>
</dbReference>
<dbReference type="Pfam" id="PF00583">
    <property type="entry name" value="Acetyltransf_1"/>
    <property type="match status" value="1"/>
</dbReference>
<dbReference type="PANTHER" id="PTHR43072">
    <property type="entry name" value="N-ACETYLTRANSFERASE"/>
    <property type="match status" value="1"/>
</dbReference>
<dbReference type="InterPro" id="IPR016181">
    <property type="entry name" value="Acyl_CoA_acyltransferase"/>
</dbReference>
<dbReference type="GO" id="GO:0016747">
    <property type="term" value="F:acyltransferase activity, transferring groups other than amino-acyl groups"/>
    <property type="evidence" value="ECO:0007669"/>
    <property type="project" value="InterPro"/>
</dbReference>
<keyword evidence="2" id="KW-0012">Acyltransferase</keyword>
<gene>
    <name evidence="4" type="ORF">ON006_29605</name>
</gene>
<proteinExistence type="predicted"/>
<evidence type="ECO:0000313" key="4">
    <source>
        <dbReference type="EMBL" id="WAC11874.1"/>
    </source>
</evidence>
<feature type="domain" description="N-acetyltransferase" evidence="3">
    <location>
        <begin position="1"/>
        <end position="154"/>
    </location>
</feature>
<reference evidence="4" key="1">
    <citation type="submission" date="2022-11" db="EMBL/GenBank/DDBJ databases">
        <title>Dyadobacter pollutisoli sp. nov., isolated from plastic dumped soil.</title>
        <authorList>
            <person name="Kim J.M."/>
            <person name="Kim K.R."/>
            <person name="Lee J.K."/>
            <person name="Hao L."/>
            <person name="Jeon C.O."/>
        </authorList>
    </citation>
    <scope>NUCLEOTIDE SEQUENCE</scope>
    <source>
        <strain evidence="4">U1</strain>
    </source>
</reference>
<dbReference type="SUPFAM" id="SSF55729">
    <property type="entry name" value="Acyl-CoA N-acyltransferases (Nat)"/>
    <property type="match status" value="1"/>
</dbReference>
<dbReference type="EMBL" id="CP112998">
    <property type="protein sequence ID" value="WAC11874.1"/>
    <property type="molecule type" value="Genomic_DNA"/>
</dbReference>
<organism evidence="4 5">
    <name type="scientific">Dyadobacter pollutisoli</name>
    <dbReference type="NCBI Taxonomy" id="2910158"/>
    <lineage>
        <taxon>Bacteria</taxon>
        <taxon>Pseudomonadati</taxon>
        <taxon>Bacteroidota</taxon>
        <taxon>Cytophagia</taxon>
        <taxon>Cytophagales</taxon>
        <taxon>Spirosomataceae</taxon>
        <taxon>Dyadobacter</taxon>
    </lineage>
</organism>
<dbReference type="PANTHER" id="PTHR43072:SF23">
    <property type="entry name" value="UPF0039 PROTEIN C11D3.02C"/>
    <property type="match status" value="1"/>
</dbReference>
<evidence type="ECO:0000259" key="3">
    <source>
        <dbReference type="PROSITE" id="PS51186"/>
    </source>
</evidence>
<name>A0A9E8NCS0_9BACT</name>
<dbReference type="InterPro" id="IPR000182">
    <property type="entry name" value="GNAT_dom"/>
</dbReference>
<accession>A0A9E8NCS0</accession>
<keyword evidence="5" id="KW-1185">Reference proteome</keyword>
<dbReference type="KEGG" id="dpf:ON006_29605"/>
<dbReference type="Gene3D" id="3.40.630.30">
    <property type="match status" value="1"/>
</dbReference>
<dbReference type="RefSeq" id="WP_244822258.1">
    <property type="nucleotide sequence ID" value="NZ_CP112998.1"/>
</dbReference>
<evidence type="ECO:0000256" key="2">
    <source>
        <dbReference type="ARBA" id="ARBA00023315"/>
    </source>
</evidence>
<evidence type="ECO:0000256" key="1">
    <source>
        <dbReference type="ARBA" id="ARBA00022679"/>
    </source>
</evidence>
<dbReference type="PROSITE" id="PS51186">
    <property type="entry name" value="GNAT"/>
    <property type="match status" value="1"/>
</dbReference>
<dbReference type="Proteomes" id="UP001164653">
    <property type="component" value="Chromosome"/>
</dbReference>
<sequence>MIIRELVPTDWPIVRQIYADGIATGQATLESSPPEWESWDQSHVSDLRYVAIVDNGDVAGWAALTPVSGRCVYAGVAEVSVYIASAYRGQKVGDMLLKHLITRSEEKGYWTLQAGIFPENQASIGLHQKNGFRIIGYRERIGKMQGVWRDVNLLERRSNRIGTN</sequence>
<evidence type="ECO:0000313" key="5">
    <source>
        <dbReference type="Proteomes" id="UP001164653"/>
    </source>
</evidence>
<dbReference type="AlphaFoldDB" id="A0A9E8NCS0"/>
<protein>
    <submittedName>
        <fullName evidence="4">GNAT family N-acetyltransferase</fullName>
    </submittedName>
</protein>